<keyword evidence="6 7" id="KW-0472">Membrane</keyword>
<evidence type="ECO:0000256" key="3">
    <source>
        <dbReference type="ARBA" id="ARBA00022475"/>
    </source>
</evidence>
<dbReference type="InterPro" id="IPR035906">
    <property type="entry name" value="MetI-like_sf"/>
</dbReference>
<sequence>MIQGKSLGSRVFNAFNTILMIVLTLSCLYPLWYTFCLSISDKAAANSGMVTIYPIGFSLASYQEIMGDIQFFKSFLISAERTVLGTIVTILILAVFAYPLSKPSSEYRPKNVIMWIVVFCMLFNGGTIPWYITMVNYGMIDSMIGLILCGGVPVFNLILLINFYRGLPRELMEAAQIDGAGVWTILFRVVIPCSVPILATLVLFTSVGYWNEYFQGLVLSSNESHYPLQTYIKQMVVNIQTTNLSMDQIEKMDQLSNKSLNAAKVFIAMIPMLLVYPFLQKYFISGIMLGAVKE</sequence>
<protein>
    <submittedName>
        <fullName evidence="9">Carbohydrate ABC transporter permease</fullName>
    </submittedName>
</protein>
<dbReference type="InterPro" id="IPR000515">
    <property type="entry name" value="MetI-like"/>
</dbReference>
<evidence type="ECO:0000256" key="6">
    <source>
        <dbReference type="ARBA" id="ARBA00023136"/>
    </source>
</evidence>
<dbReference type="Proteomes" id="UP000823849">
    <property type="component" value="Unassembled WGS sequence"/>
</dbReference>
<keyword evidence="5 7" id="KW-1133">Transmembrane helix</keyword>
<feature type="transmembrane region" description="Helical" evidence="7">
    <location>
        <begin position="144"/>
        <end position="164"/>
    </location>
</feature>
<proteinExistence type="inferred from homology"/>
<evidence type="ECO:0000256" key="5">
    <source>
        <dbReference type="ARBA" id="ARBA00022989"/>
    </source>
</evidence>
<dbReference type="CDD" id="cd06261">
    <property type="entry name" value="TM_PBP2"/>
    <property type="match status" value="1"/>
</dbReference>
<feature type="transmembrane region" description="Helical" evidence="7">
    <location>
        <begin position="112"/>
        <end position="132"/>
    </location>
</feature>
<feature type="transmembrane region" description="Helical" evidence="7">
    <location>
        <begin position="185"/>
        <end position="210"/>
    </location>
</feature>
<evidence type="ECO:0000256" key="4">
    <source>
        <dbReference type="ARBA" id="ARBA00022692"/>
    </source>
</evidence>
<evidence type="ECO:0000256" key="7">
    <source>
        <dbReference type="RuleBase" id="RU363032"/>
    </source>
</evidence>
<reference evidence="9" key="1">
    <citation type="journal article" date="2021" name="PeerJ">
        <title>Extensive microbial diversity within the chicken gut microbiome revealed by metagenomics and culture.</title>
        <authorList>
            <person name="Gilroy R."/>
            <person name="Ravi A."/>
            <person name="Getino M."/>
            <person name="Pursley I."/>
            <person name="Horton D.L."/>
            <person name="Alikhan N.F."/>
            <person name="Baker D."/>
            <person name="Gharbi K."/>
            <person name="Hall N."/>
            <person name="Watson M."/>
            <person name="Adriaenssens E.M."/>
            <person name="Foster-Nyarko E."/>
            <person name="Jarju S."/>
            <person name="Secka A."/>
            <person name="Antonio M."/>
            <person name="Oren A."/>
            <person name="Chaudhuri R.R."/>
            <person name="La Ragione R."/>
            <person name="Hildebrand F."/>
            <person name="Pallen M.J."/>
        </authorList>
    </citation>
    <scope>NUCLEOTIDE SEQUENCE</scope>
    <source>
        <strain evidence="9">CHK185-5351</strain>
    </source>
</reference>
<dbReference type="AlphaFoldDB" id="A0A9D2NAJ9"/>
<dbReference type="PROSITE" id="PS50928">
    <property type="entry name" value="ABC_TM1"/>
    <property type="match status" value="1"/>
</dbReference>
<feature type="transmembrane region" description="Helical" evidence="7">
    <location>
        <begin position="82"/>
        <end position="100"/>
    </location>
</feature>
<name>A0A9D2NAJ9_9FIRM</name>
<evidence type="ECO:0000256" key="2">
    <source>
        <dbReference type="ARBA" id="ARBA00022448"/>
    </source>
</evidence>
<keyword evidence="2 7" id="KW-0813">Transport</keyword>
<evidence type="ECO:0000313" key="9">
    <source>
        <dbReference type="EMBL" id="HJC16129.1"/>
    </source>
</evidence>
<dbReference type="PANTHER" id="PTHR43744:SF9">
    <property type="entry name" value="POLYGALACTURONAN_RHAMNOGALACTURONAN TRANSPORT SYSTEM PERMEASE PROTEIN YTCP"/>
    <property type="match status" value="1"/>
</dbReference>
<evidence type="ECO:0000313" key="10">
    <source>
        <dbReference type="Proteomes" id="UP000823849"/>
    </source>
</evidence>
<dbReference type="PROSITE" id="PS51257">
    <property type="entry name" value="PROKAR_LIPOPROTEIN"/>
    <property type="match status" value="1"/>
</dbReference>
<accession>A0A9D2NAJ9</accession>
<dbReference type="Pfam" id="PF00528">
    <property type="entry name" value="BPD_transp_1"/>
    <property type="match status" value="1"/>
</dbReference>
<feature type="domain" description="ABC transmembrane type-1" evidence="8">
    <location>
        <begin position="75"/>
        <end position="279"/>
    </location>
</feature>
<comment type="caution">
    <text evidence="9">The sequence shown here is derived from an EMBL/GenBank/DDBJ whole genome shotgun (WGS) entry which is preliminary data.</text>
</comment>
<evidence type="ECO:0000259" key="8">
    <source>
        <dbReference type="PROSITE" id="PS50928"/>
    </source>
</evidence>
<organism evidence="9 10">
    <name type="scientific">Candidatus Fusicatenibacter intestinigallinarum</name>
    <dbReference type="NCBI Taxonomy" id="2838598"/>
    <lineage>
        <taxon>Bacteria</taxon>
        <taxon>Bacillati</taxon>
        <taxon>Bacillota</taxon>
        <taxon>Clostridia</taxon>
        <taxon>Lachnospirales</taxon>
        <taxon>Lachnospiraceae</taxon>
        <taxon>Fusicatenibacter</taxon>
    </lineage>
</organism>
<evidence type="ECO:0000256" key="1">
    <source>
        <dbReference type="ARBA" id="ARBA00004651"/>
    </source>
</evidence>
<comment type="similarity">
    <text evidence="7">Belongs to the binding-protein-dependent transport system permease family.</text>
</comment>
<keyword evidence="4 7" id="KW-0812">Transmembrane</keyword>
<feature type="transmembrane region" description="Helical" evidence="7">
    <location>
        <begin position="12"/>
        <end position="32"/>
    </location>
</feature>
<feature type="transmembrane region" description="Helical" evidence="7">
    <location>
        <begin position="262"/>
        <end position="279"/>
    </location>
</feature>
<dbReference type="EMBL" id="DWWU01000040">
    <property type="protein sequence ID" value="HJC16129.1"/>
    <property type="molecule type" value="Genomic_DNA"/>
</dbReference>
<reference evidence="9" key="2">
    <citation type="submission" date="2021-04" db="EMBL/GenBank/DDBJ databases">
        <authorList>
            <person name="Gilroy R."/>
        </authorList>
    </citation>
    <scope>NUCLEOTIDE SEQUENCE</scope>
    <source>
        <strain evidence="9">CHK185-5351</strain>
    </source>
</reference>
<dbReference type="GO" id="GO:0005886">
    <property type="term" value="C:plasma membrane"/>
    <property type="evidence" value="ECO:0007669"/>
    <property type="project" value="UniProtKB-SubCell"/>
</dbReference>
<gene>
    <name evidence="9" type="ORF">H9705_10010</name>
</gene>
<dbReference type="Gene3D" id="1.10.3720.10">
    <property type="entry name" value="MetI-like"/>
    <property type="match status" value="1"/>
</dbReference>
<keyword evidence="3" id="KW-1003">Cell membrane</keyword>
<comment type="subcellular location">
    <subcellularLocation>
        <location evidence="1 7">Cell membrane</location>
        <topology evidence="1 7">Multi-pass membrane protein</topology>
    </subcellularLocation>
</comment>
<dbReference type="GO" id="GO:0055085">
    <property type="term" value="P:transmembrane transport"/>
    <property type="evidence" value="ECO:0007669"/>
    <property type="project" value="InterPro"/>
</dbReference>
<dbReference type="SUPFAM" id="SSF161098">
    <property type="entry name" value="MetI-like"/>
    <property type="match status" value="1"/>
</dbReference>
<dbReference type="PANTHER" id="PTHR43744">
    <property type="entry name" value="ABC TRANSPORTER PERMEASE PROTEIN MG189-RELATED-RELATED"/>
    <property type="match status" value="1"/>
</dbReference>